<evidence type="ECO:0008006" key="4">
    <source>
        <dbReference type="Google" id="ProtNLM"/>
    </source>
</evidence>
<evidence type="ECO:0000313" key="3">
    <source>
        <dbReference type="Proteomes" id="UP001597112"/>
    </source>
</evidence>
<keyword evidence="3" id="KW-1185">Reference proteome</keyword>
<dbReference type="EMBL" id="JBHTKA010000001">
    <property type="protein sequence ID" value="MFD0998015.1"/>
    <property type="molecule type" value="Genomic_DNA"/>
</dbReference>
<gene>
    <name evidence="2" type="ORF">ACFQ21_01815</name>
</gene>
<keyword evidence="1" id="KW-0732">Signal</keyword>
<protein>
    <recommendedName>
        <fullName evidence="4">HEAT repeat domain-containing protein</fullName>
    </recommendedName>
</protein>
<dbReference type="RefSeq" id="WP_377573976.1">
    <property type="nucleotide sequence ID" value="NZ_JBHTKA010000001.1"/>
</dbReference>
<evidence type="ECO:0000313" key="2">
    <source>
        <dbReference type="EMBL" id="MFD0998015.1"/>
    </source>
</evidence>
<evidence type="ECO:0000256" key="1">
    <source>
        <dbReference type="SAM" id="SignalP"/>
    </source>
</evidence>
<name>A0ABW3JWD9_9BACT</name>
<accession>A0ABW3JWD9</accession>
<feature type="chain" id="PRO_5045182388" description="HEAT repeat domain-containing protein" evidence="1">
    <location>
        <begin position="19"/>
        <end position="302"/>
    </location>
</feature>
<dbReference type="Proteomes" id="UP001597112">
    <property type="component" value="Unassembled WGS sequence"/>
</dbReference>
<organism evidence="2 3">
    <name type="scientific">Ohtaekwangia kribbensis</name>
    <dbReference type="NCBI Taxonomy" id="688913"/>
    <lineage>
        <taxon>Bacteria</taxon>
        <taxon>Pseudomonadati</taxon>
        <taxon>Bacteroidota</taxon>
        <taxon>Cytophagia</taxon>
        <taxon>Cytophagales</taxon>
        <taxon>Fulvivirgaceae</taxon>
        <taxon>Ohtaekwangia</taxon>
    </lineage>
</organism>
<feature type="signal peptide" evidence="1">
    <location>
        <begin position="1"/>
        <end position="18"/>
    </location>
</feature>
<proteinExistence type="predicted"/>
<reference evidence="3" key="1">
    <citation type="journal article" date="2019" name="Int. J. Syst. Evol. Microbiol.">
        <title>The Global Catalogue of Microorganisms (GCM) 10K type strain sequencing project: providing services to taxonomists for standard genome sequencing and annotation.</title>
        <authorList>
            <consortium name="The Broad Institute Genomics Platform"/>
            <consortium name="The Broad Institute Genome Sequencing Center for Infectious Disease"/>
            <person name="Wu L."/>
            <person name="Ma J."/>
        </authorList>
    </citation>
    <scope>NUCLEOTIDE SEQUENCE [LARGE SCALE GENOMIC DNA]</scope>
    <source>
        <strain evidence="3">CCUG 58938</strain>
    </source>
</reference>
<comment type="caution">
    <text evidence="2">The sequence shown here is derived from an EMBL/GenBank/DDBJ whole genome shotgun (WGS) entry which is preliminary data.</text>
</comment>
<sequence>MKKYIIVILLLSGAVCYAQQNVQAYFNAIANQQPTSPFTFDPAVGESRYIQALSPYLTDTLVTVRSEAYLLISRLGQNSKQAKIRREVVKVLLKGWRDKDSGINGQVANGLFRFNKEDFDKTALEDVRELNSAVKPYIGKLFKLIGKLDLRDQLNAIKVHVQNQQTPLSRKDIWSGYVAMARLGDALSEQTVMDKANKLGSNDDTIYELYPDLVYIRSRTTIDFLIKELYSEENNCSSPDAESDRPINCAYRIMEMLGPVIKDYPIAVSASGDLVEKDYPKALATIRRWFNERNGNYTIMNH</sequence>